<sequence>MKKQAVIYNGLEVGIAVPVDDRMKFIAVKFNVIDLDNGIFNSVGDIRLAIAEHIASEAGKSVDVTASDGSPVAVTAGPSRMQHCTG</sequence>
<dbReference type="OrthoDB" id="7916629at2"/>
<dbReference type="AlphaFoldDB" id="A0A370KFH6"/>
<evidence type="ECO:0000256" key="1">
    <source>
        <dbReference type="SAM" id="MobiDB-lite"/>
    </source>
</evidence>
<protein>
    <submittedName>
        <fullName evidence="2">Uncharacterized protein</fullName>
    </submittedName>
</protein>
<gene>
    <name evidence="2" type="ORF">B5K06_31475</name>
</gene>
<name>A0A370KFH6_9HYPH</name>
<feature type="region of interest" description="Disordered" evidence="1">
    <location>
        <begin position="67"/>
        <end position="86"/>
    </location>
</feature>
<reference evidence="2 3" key="1">
    <citation type="submission" date="2017-03" db="EMBL/GenBank/DDBJ databases">
        <title>Genome analysis of Rhizobial strains effectives or ineffectives for nitrogen fixation isolated from bean seeds.</title>
        <authorList>
            <person name="Peralta H."/>
            <person name="Aguilar-Vera A."/>
            <person name="Mora Y."/>
            <person name="Vargas-Lagunas C."/>
            <person name="Girard L."/>
            <person name="Mora J."/>
        </authorList>
    </citation>
    <scope>NUCLEOTIDE SEQUENCE [LARGE SCALE GENOMIC DNA]</scope>
    <source>
        <strain evidence="2 3">CCGM3</strain>
    </source>
</reference>
<accession>A0A370KFH6</accession>
<evidence type="ECO:0000313" key="2">
    <source>
        <dbReference type="EMBL" id="RDJ03006.1"/>
    </source>
</evidence>
<dbReference type="EMBL" id="NAAC01000045">
    <property type="protein sequence ID" value="RDJ03006.1"/>
    <property type="molecule type" value="Genomic_DNA"/>
</dbReference>
<proteinExistence type="predicted"/>
<organism evidence="2 3">
    <name type="scientific">Rhizobium grahamii</name>
    <dbReference type="NCBI Taxonomy" id="1120045"/>
    <lineage>
        <taxon>Bacteria</taxon>
        <taxon>Pseudomonadati</taxon>
        <taxon>Pseudomonadota</taxon>
        <taxon>Alphaproteobacteria</taxon>
        <taxon>Hyphomicrobiales</taxon>
        <taxon>Rhizobiaceae</taxon>
        <taxon>Rhizobium/Agrobacterium group</taxon>
        <taxon>Rhizobium</taxon>
    </lineage>
</organism>
<dbReference type="Proteomes" id="UP000254939">
    <property type="component" value="Unassembled WGS sequence"/>
</dbReference>
<evidence type="ECO:0000313" key="3">
    <source>
        <dbReference type="Proteomes" id="UP000254939"/>
    </source>
</evidence>
<comment type="caution">
    <text evidence="2">The sequence shown here is derived from an EMBL/GenBank/DDBJ whole genome shotgun (WGS) entry which is preliminary data.</text>
</comment>